<evidence type="ECO:0000313" key="2">
    <source>
        <dbReference type="Proteomes" id="UP000593765"/>
    </source>
</evidence>
<evidence type="ECO:0000313" key="1">
    <source>
        <dbReference type="EMBL" id="QOV90585.1"/>
    </source>
</evidence>
<sequence>MSLSRDADATRISVTVGNDDNATAQSYRLRVQTQGRRRVITVLGADPVGAMYGGLDIAEAIRTGTLDSLTDSDHKPHIAKRGIKLNIPLDLRTPSYTDCSDAAQANIPEMWEREFWTSFLDAMARHRYNVLSLWSLHPFPSLVKVPEFPEVALNDVWRTRAKLDDTFSFSGSDMVRPAMLANREVVKRITIDEKIEFWRWVMQQAADRGIQVYVFTWNVFTFGAEGKHGITNDLDNEITKKYFRASVRETVKTYPLLAGMGITAGEGMPNNMDSKVKEAWLWDTYGEGVRDALKDDPKRQFGMIHRFHWTAQSDILDAFKEYPGPFEFSFKYSVAHMYSITKPQFIKPLLENLAPGRKTWLTVRNDDIYTFRFGDPTYAREYILNIPPADKIAGFYMGPDGYVWGRDFLERNPDPGTRPLVMEKQWYSFMLWGRLAYDPSLTDSHFERLLAARHPKASSTHLFRALQGASQVMPLTTRFFWGDIDLKWFPEACWSHRRSKGQGFYTARHFMEGSSMPGSEVLCIRDWRARLVARKPMEQTTPLEIADALDGAAAQTFASLDALREAATADAELRKNMNDCEALAWLGRYYAAKIRGACALAIFDSTGGKFDHDAAIRHFNDALSHWKRYAAVRDAHYVPALYNRLGYVDVTALTTQVAADLDIAREWKPGTLKDDGKRSGTEKGFRN</sequence>
<dbReference type="Proteomes" id="UP000593765">
    <property type="component" value="Chromosome"/>
</dbReference>
<dbReference type="Gene3D" id="3.20.20.80">
    <property type="entry name" value="Glycosidases"/>
    <property type="match status" value="1"/>
</dbReference>
<name>A0A7M2WYN9_9BACT</name>
<dbReference type="EMBL" id="CP063458">
    <property type="protein sequence ID" value="QOV90585.1"/>
    <property type="molecule type" value="Genomic_DNA"/>
</dbReference>
<keyword evidence="2" id="KW-1185">Reference proteome</keyword>
<dbReference type="RefSeq" id="WP_206293678.1">
    <property type="nucleotide sequence ID" value="NZ_CP063458.1"/>
</dbReference>
<organism evidence="1 2">
    <name type="scientific">Humisphaera borealis</name>
    <dbReference type="NCBI Taxonomy" id="2807512"/>
    <lineage>
        <taxon>Bacteria</taxon>
        <taxon>Pseudomonadati</taxon>
        <taxon>Planctomycetota</taxon>
        <taxon>Phycisphaerae</taxon>
        <taxon>Tepidisphaerales</taxon>
        <taxon>Tepidisphaeraceae</taxon>
        <taxon>Humisphaera</taxon>
    </lineage>
</organism>
<dbReference type="AlphaFoldDB" id="A0A7M2WYN9"/>
<protein>
    <submittedName>
        <fullName evidence="1">Carbohydrate-binding family 6 protein</fullName>
    </submittedName>
</protein>
<proteinExistence type="predicted"/>
<reference evidence="1 2" key="1">
    <citation type="submission" date="2020-10" db="EMBL/GenBank/DDBJ databases">
        <title>Wide distribution of Phycisphaera-like planctomycetes from WD2101 soil group in peatlands and genome analysis of the first cultivated representative.</title>
        <authorList>
            <person name="Dedysh S.N."/>
            <person name="Beletsky A.V."/>
            <person name="Ivanova A."/>
            <person name="Kulichevskaya I.S."/>
            <person name="Suzina N.E."/>
            <person name="Philippov D.A."/>
            <person name="Rakitin A.L."/>
            <person name="Mardanov A.V."/>
            <person name="Ravin N.V."/>
        </authorList>
    </citation>
    <scope>NUCLEOTIDE SEQUENCE [LARGE SCALE GENOMIC DNA]</scope>
    <source>
        <strain evidence="1 2">M1803</strain>
    </source>
</reference>
<gene>
    <name evidence="1" type="ORF">IPV69_04260</name>
</gene>
<dbReference type="KEGG" id="hbs:IPV69_04260"/>
<accession>A0A7M2WYN9</accession>